<evidence type="ECO:0000259" key="3">
    <source>
        <dbReference type="Pfam" id="PF00394"/>
    </source>
</evidence>
<evidence type="ECO:0000313" key="7">
    <source>
        <dbReference type="EMBL" id="SEE83480.1"/>
    </source>
</evidence>
<feature type="domain" description="Plastocyanin-like" evidence="3">
    <location>
        <begin position="268"/>
        <end position="373"/>
    </location>
</feature>
<evidence type="ECO:0000259" key="5">
    <source>
        <dbReference type="Pfam" id="PF07732"/>
    </source>
</evidence>
<dbReference type="GO" id="GO:0005507">
    <property type="term" value="F:copper ion binding"/>
    <property type="evidence" value="ECO:0007669"/>
    <property type="project" value="InterPro"/>
</dbReference>
<organism evidence="7 8">
    <name type="scientific">Salinimicrobium catena</name>
    <dbReference type="NCBI Taxonomy" id="390640"/>
    <lineage>
        <taxon>Bacteria</taxon>
        <taxon>Pseudomonadati</taxon>
        <taxon>Bacteroidota</taxon>
        <taxon>Flavobacteriia</taxon>
        <taxon>Flavobacteriales</taxon>
        <taxon>Flavobacteriaceae</taxon>
        <taxon>Salinimicrobium</taxon>
    </lineage>
</organism>
<name>A0A1H5M2R4_9FLAO</name>
<evidence type="ECO:0000256" key="1">
    <source>
        <dbReference type="ARBA" id="ARBA00022729"/>
    </source>
</evidence>
<dbReference type="InterPro" id="IPR008972">
    <property type="entry name" value="Cupredoxin"/>
</dbReference>
<feature type="signal peptide" evidence="2">
    <location>
        <begin position="1"/>
        <end position="25"/>
    </location>
</feature>
<dbReference type="InterPro" id="IPR026444">
    <property type="entry name" value="Secre_tail"/>
</dbReference>
<feature type="chain" id="PRO_5011645273" evidence="2">
    <location>
        <begin position="26"/>
        <end position="700"/>
    </location>
</feature>
<protein>
    <submittedName>
        <fullName evidence="7">Spore coat protein A</fullName>
    </submittedName>
</protein>
<feature type="domain" description="Plastocyanin-like" evidence="5">
    <location>
        <begin position="83"/>
        <end position="128"/>
    </location>
</feature>
<evidence type="ECO:0000259" key="4">
    <source>
        <dbReference type="Pfam" id="PF07731"/>
    </source>
</evidence>
<evidence type="ECO:0000313" key="8">
    <source>
        <dbReference type="Proteomes" id="UP000199448"/>
    </source>
</evidence>
<dbReference type="STRING" id="390640.SAMN04488034_102527"/>
<dbReference type="CDD" id="cd13891">
    <property type="entry name" value="CuRO_3_CotA_like"/>
    <property type="match status" value="1"/>
</dbReference>
<dbReference type="InterPro" id="IPR001117">
    <property type="entry name" value="Cu-oxidase_2nd"/>
</dbReference>
<evidence type="ECO:0000256" key="2">
    <source>
        <dbReference type="SAM" id="SignalP"/>
    </source>
</evidence>
<dbReference type="Pfam" id="PF07731">
    <property type="entry name" value="Cu-oxidase_2"/>
    <property type="match status" value="1"/>
</dbReference>
<dbReference type="Proteomes" id="UP000199448">
    <property type="component" value="Unassembled WGS sequence"/>
</dbReference>
<dbReference type="CDD" id="cd13844">
    <property type="entry name" value="CuRO_1_BOD_CotA_like"/>
    <property type="match status" value="1"/>
</dbReference>
<dbReference type="Pfam" id="PF18962">
    <property type="entry name" value="Por_Secre_tail"/>
    <property type="match status" value="1"/>
</dbReference>
<keyword evidence="8" id="KW-1185">Reference proteome</keyword>
<dbReference type="Gene3D" id="2.60.40.420">
    <property type="entry name" value="Cupredoxins - blue copper proteins"/>
    <property type="match status" value="3"/>
</dbReference>
<dbReference type="PANTHER" id="PTHR48267:SF1">
    <property type="entry name" value="BILIRUBIN OXIDASE"/>
    <property type="match status" value="1"/>
</dbReference>
<dbReference type="InterPro" id="IPR011706">
    <property type="entry name" value="Cu-oxidase_C"/>
</dbReference>
<dbReference type="PANTHER" id="PTHR48267">
    <property type="entry name" value="CUPREDOXIN SUPERFAMILY PROTEIN"/>
    <property type="match status" value="1"/>
</dbReference>
<dbReference type="EMBL" id="FNUG01000002">
    <property type="protein sequence ID" value="SEE83480.1"/>
    <property type="molecule type" value="Genomic_DNA"/>
</dbReference>
<dbReference type="OrthoDB" id="9757546at2"/>
<keyword evidence="7" id="KW-0167">Capsid protein</keyword>
<dbReference type="GO" id="GO:0016491">
    <property type="term" value="F:oxidoreductase activity"/>
    <property type="evidence" value="ECO:0007669"/>
    <property type="project" value="InterPro"/>
</dbReference>
<dbReference type="SUPFAM" id="SSF49503">
    <property type="entry name" value="Cupredoxins"/>
    <property type="match status" value="3"/>
</dbReference>
<feature type="domain" description="Plastocyanin-like" evidence="4">
    <location>
        <begin position="472"/>
        <end position="587"/>
    </location>
</feature>
<keyword evidence="1 2" id="KW-0732">Signal</keyword>
<dbReference type="AlphaFoldDB" id="A0A1H5M2R4"/>
<gene>
    <name evidence="7" type="ORF">SAMN04488034_102527</name>
</gene>
<dbReference type="Pfam" id="PF00394">
    <property type="entry name" value="Cu-oxidase"/>
    <property type="match status" value="1"/>
</dbReference>
<evidence type="ECO:0000259" key="6">
    <source>
        <dbReference type="Pfam" id="PF18962"/>
    </source>
</evidence>
<dbReference type="NCBIfam" id="TIGR04183">
    <property type="entry name" value="Por_Secre_tail"/>
    <property type="match status" value="1"/>
</dbReference>
<dbReference type="CDD" id="cd13868">
    <property type="entry name" value="CuRO_2_CotA_like"/>
    <property type="match status" value="1"/>
</dbReference>
<keyword evidence="7" id="KW-0946">Virion</keyword>
<dbReference type="InterPro" id="IPR045087">
    <property type="entry name" value="Cu-oxidase_fam"/>
</dbReference>
<sequence length="700" mass="78516">MKTSLLKRSLTLLILSLSFTIPSTGQEHLEPGELDPLSQPKFVNPLPFPATLTGTYHELTLSQFTQGLGVFDPATLSHSEPTEFEPKVWGYNGSYPGPTIEATTGTQIQVKWVNDLPKGNVLEKHLFRIDPSIHWAGSVNGNSENGNEGHAVKFLSGIPSITHLHGGHSEAASDGHPEAWYTPGLMETGPQFYDNGGLFTYHNDQEAATLWYHDHTLGITRLNVYAGLAGFYILRDSWEENLGLPSGEYEIPLVIQDRRFYENGELYYPYKVEELEDPLEKPLNTDGVTVLPEMFGDFILVNGKAWPFLEVEPRKYRLRLLNGSDSRFYDLFLPGITFYQIGSDGGLLAEPVRRNRLLVGPGERLDVIVDFSDPGLWGQTLILKNNARSPFPFGTTPTPQTSGQIMAFKVVLPMEEGSVDESVIPHNLRPAAFEVEEAVSKRKLVLFEGTDEYGRLKPMLGTAEEGRLPFTAEVTEKPELNTVEEWEIYNTTADAHPIHLHLVHFQVINTQKFNTKKFVEGDPDSIKLLGQPNPPSAGNAGRKDTFIVYPGEVARVRALFDKEGLYVWHCHILSHEDYDMMRPFEVIKKTEEVATVGNTFETSSTFIKDLSEENIEKFEISPNPVKDVTRIRFSFRKASKVIIQIHDFSGKIVATPFKGSITTDRNYEVMFDRGGLPGSTYICKISTDDGRSYEKLIVVE</sequence>
<reference evidence="7 8" key="1">
    <citation type="submission" date="2016-10" db="EMBL/GenBank/DDBJ databases">
        <authorList>
            <person name="de Groot N.N."/>
        </authorList>
    </citation>
    <scope>NUCLEOTIDE SEQUENCE [LARGE SCALE GENOMIC DNA]</scope>
    <source>
        <strain evidence="7 8">DSM 23553</strain>
    </source>
</reference>
<dbReference type="Pfam" id="PF07732">
    <property type="entry name" value="Cu-oxidase_3"/>
    <property type="match status" value="1"/>
</dbReference>
<dbReference type="InterPro" id="IPR011707">
    <property type="entry name" value="Cu-oxidase-like_N"/>
</dbReference>
<dbReference type="RefSeq" id="WP_093112827.1">
    <property type="nucleotide sequence ID" value="NZ_FNGG01000002.1"/>
</dbReference>
<feature type="domain" description="Secretion system C-terminal sorting" evidence="6">
    <location>
        <begin position="620"/>
        <end position="698"/>
    </location>
</feature>
<proteinExistence type="predicted"/>
<accession>A0A1H5M2R4</accession>